<dbReference type="STRING" id="1423351.A0A074RLB3"/>
<evidence type="ECO:0000256" key="4">
    <source>
        <dbReference type="ARBA" id="ARBA00022723"/>
    </source>
</evidence>
<keyword evidence="5" id="KW-0732">Signal</keyword>
<accession>A0A074RLB3</accession>
<reference evidence="12 13" key="1">
    <citation type="submission" date="2013-12" db="EMBL/GenBank/DDBJ databases">
        <authorList>
            <person name="Cubeta M."/>
            <person name="Pakala S."/>
            <person name="Fedorova N."/>
            <person name="Thomas E."/>
            <person name="Dean R."/>
            <person name="Jabaji S."/>
            <person name="Neate S."/>
            <person name="Toda T."/>
            <person name="Tavantzis S."/>
            <person name="Vilgalys R."/>
            <person name="Bharathan N."/>
            <person name="Pakala S."/>
            <person name="Losada L.S."/>
            <person name="Zafar N."/>
            <person name="Nierman W."/>
        </authorList>
    </citation>
    <scope>NUCLEOTIDE SEQUENCE [LARGE SCALE GENOMIC DNA]</scope>
    <source>
        <strain evidence="12 13">123E</strain>
    </source>
</reference>
<keyword evidence="7" id="KW-0408">Iron</keyword>
<evidence type="ECO:0000259" key="10">
    <source>
        <dbReference type="Pfam" id="PF20628"/>
    </source>
</evidence>
<protein>
    <submittedName>
        <fullName evidence="12">Dyp-type peroxidase</fullName>
    </submittedName>
</protein>
<dbReference type="Proteomes" id="UP000027456">
    <property type="component" value="Unassembled WGS sequence"/>
</dbReference>
<dbReference type="AlphaFoldDB" id="A0A074RLB3"/>
<dbReference type="Pfam" id="PF21105">
    <property type="entry name" value="DyP_N"/>
    <property type="match status" value="1"/>
</dbReference>
<evidence type="ECO:0000313" key="12">
    <source>
        <dbReference type="EMBL" id="KEP46125.1"/>
    </source>
</evidence>
<feature type="domain" description="Dyp-type peroxidase C-terminal" evidence="10">
    <location>
        <begin position="242"/>
        <end position="409"/>
    </location>
</feature>
<dbReference type="GO" id="GO:0046872">
    <property type="term" value="F:metal ion binding"/>
    <property type="evidence" value="ECO:0007669"/>
    <property type="project" value="UniProtKB-KW"/>
</dbReference>
<evidence type="ECO:0000256" key="3">
    <source>
        <dbReference type="ARBA" id="ARBA00022617"/>
    </source>
</evidence>
<dbReference type="Pfam" id="PF20628">
    <property type="entry name" value="Dyp_perox_C"/>
    <property type="match status" value="1"/>
</dbReference>
<name>A0A074RLB3_9AGAM</name>
<dbReference type="InterPro" id="IPR006314">
    <property type="entry name" value="Dyp_peroxidase"/>
</dbReference>
<keyword evidence="4" id="KW-0479">Metal-binding</keyword>
<gene>
    <name evidence="12" type="ORF">V565_217450</name>
</gene>
<evidence type="ECO:0000256" key="7">
    <source>
        <dbReference type="ARBA" id="ARBA00023004"/>
    </source>
</evidence>
<evidence type="ECO:0000259" key="11">
    <source>
        <dbReference type="Pfam" id="PF21105"/>
    </source>
</evidence>
<dbReference type="PROSITE" id="PS51404">
    <property type="entry name" value="DYP_PEROXIDASE"/>
    <property type="match status" value="1"/>
</dbReference>
<dbReference type="HOGENOM" id="CLU_015125_2_0_1"/>
<dbReference type="InterPro" id="IPR048328">
    <property type="entry name" value="Dyp_perox_C"/>
</dbReference>
<feature type="region of interest" description="Disordered" evidence="9">
    <location>
        <begin position="1"/>
        <end position="26"/>
    </location>
</feature>
<sequence>MSQQPLKTLPDLDQVDTSNVQGDIYPGFPKRNEDFLFFVIRDQAKFKQALKNPDFKPTTTADVFVLRQEIKDAKSRQAVGLVPMALMNIAFSRNGLNALGIAESLNQTDSDDPFEQGQLDNAERLGDPGQIGPGGFDPHWDQEFKSRIDGVFLVAGESIESVNGKVAKIQAIFGDSIGEVLRFSGAVRSGANKGHEHFGWFDGISQPSLKNVPGAPPPQPGPEQISPGIIICGHDGDPVSTTARPEWAREGSYLAFRKLKQLVPEFHQFLVENPVPEVLDCKHGSELQGARFFGRWPTGTPIQLAPSNDNPEIGKNPLLNNKFDYPGDMGDAGQTACPYSAHIRKTNPRSDLPLFKVARARLVRAGIPYGPELDENEKTKHTTEKDRGLAFVCYQSYLNDGFQFVQRLWANDATFVQGRDVKPGFDPIVGQNLGQPRGTMGTSKGFQAELPQDFVVSRGGEYFFSPSIQALKTRFVDT</sequence>
<evidence type="ECO:0000256" key="5">
    <source>
        <dbReference type="ARBA" id="ARBA00022729"/>
    </source>
</evidence>
<comment type="caution">
    <text evidence="12">The sequence shown here is derived from an EMBL/GenBank/DDBJ whole genome shotgun (WGS) entry which is preliminary data.</text>
</comment>
<feature type="domain" description="DyP dimeric alpha+beta barrel" evidence="11">
    <location>
        <begin position="19"/>
        <end position="189"/>
    </location>
</feature>
<dbReference type="SUPFAM" id="SSF54909">
    <property type="entry name" value="Dimeric alpha+beta barrel"/>
    <property type="match status" value="1"/>
</dbReference>
<dbReference type="GO" id="GO:0005829">
    <property type="term" value="C:cytosol"/>
    <property type="evidence" value="ECO:0007669"/>
    <property type="project" value="TreeGrafter"/>
</dbReference>
<evidence type="ECO:0000256" key="9">
    <source>
        <dbReference type="SAM" id="MobiDB-lite"/>
    </source>
</evidence>
<evidence type="ECO:0000256" key="2">
    <source>
        <dbReference type="ARBA" id="ARBA00022559"/>
    </source>
</evidence>
<dbReference type="InterPro" id="IPR049509">
    <property type="entry name" value="DyP_N"/>
</dbReference>
<comment type="similarity">
    <text evidence="8">Belongs to the DyP-type peroxidase family.</text>
</comment>
<dbReference type="GO" id="GO:0020037">
    <property type="term" value="F:heme binding"/>
    <property type="evidence" value="ECO:0007669"/>
    <property type="project" value="InterPro"/>
</dbReference>
<dbReference type="PANTHER" id="PTHR30521:SF4">
    <property type="entry name" value="DEFERROCHELATASE"/>
    <property type="match status" value="1"/>
</dbReference>
<proteinExistence type="inferred from homology"/>
<dbReference type="EMBL" id="AZST01001272">
    <property type="protein sequence ID" value="KEP46125.1"/>
    <property type="molecule type" value="Genomic_DNA"/>
</dbReference>
<organism evidence="12 13">
    <name type="scientific">Rhizoctonia solani 123E</name>
    <dbReference type="NCBI Taxonomy" id="1423351"/>
    <lineage>
        <taxon>Eukaryota</taxon>
        <taxon>Fungi</taxon>
        <taxon>Dikarya</taxon>
        <taxon>Basidiomycota</taxon>
        <taxon>Agaricomycotina</taxon>
        <taxon>Agaricomycetes</taxon>
        <taxon>Cantharellales</taxon>
        <taxon>Ceratobasidiaceae</taxon>
        <taxon>Rhizoctonia</taxon>
    </lineage>
</organism>
<dbReference type="PANTHER" id="PTHR30521">
    <property type="entry name" value="DEFERROCHELATASE/PEROXIDASE"/>
    <property type="match status" value="1"/>
</dbReference>
<evidence type="ECO:0000313" key="13">
    <source>
        <dbReference type="Proteomes" id="UP000027456"/>
    </source>
</evidence>
<evidence type="ECO:0000256" key="8">
    <source>
        <dbReference type="ARBA" id="ARBA00025737"/>
    </source>
</evidence>
<keyword evidence="2 12" id="KW-0575">Peroxidase</keyword>
<dbReference type="GO" id="GO:0004601">
    <property type="term" value="F:peroxidase activity"/>
    <property type="evidence" value="ECO:0007669"/>
    <property type="project" value="UniProtKB-KW"/>
</dbReference>
<keyword evidence="13" id="KW-1185">Reference proteome</keyword>
<dbReference type="InterPro" id="IPR011008">
    <property type="entry name" value="Dimeric_a/b-barrel"/>
</dbReference>
<comment type="cofactor">
    <cofactor evidence="1">
        <name>heme b</name>
        <dbReference type="ChEBI" id="CHEBI:60344"/>
    </cofactor>
</comment>
<evidence type="ECO:0000256" key="1">
    <source>
        <dbReference type="ARBA" id="ARBA00001970"/>
    </source>
</evidence>
<keyword evidence="6" id="KW-0560">Oxidoreductase</keyword>
<keyword evidence="3" id="KW-0349">Heme</keyword>
<dbReference type="OrthoDB" id="3207336at2759"/>
<evidence type="ECO:0000256" key="6">
    <source>
        <dbReference type="ARBA" id="ARBA00023002"/>
    </source>
</evidence>
<dbReference type="NCBIfam" id="TIGR01413">
    <property type="entry name" value="Dyp_perox_fam"/>
    <property type="match status" value="1"/>
</dbReference>